<dbReference type="GO" id="GO:0030170">
    <property type="term" value="F:pyridoxal phosphate binding"/>
    <property type="evidence" value="ECO:0007669"/>
    <property type="project" value="InterPro"/>
</dbReference>
<keyword evidence="1" id="KW-0663">Pyridoxal phosphate</keyword>
<proteinExistence type="predicted"/>
<protein>
    <submittedName>
        <fullName evidence="3">1-aminocyclopropane-1-carboxylate synthase homolog (inactive) like</fullName>
    </submittedName>
</protein>
<sequence>MDCLEPDLFQYPDTQGVRSFREEIAKFLTDYARATKELRPEHITVMNGCCAVFATLSTVLCDPGDGYLIPAPHYGGINSKMWLYGGLQPVHVPLSSEVTNEESHPFQLTAEKLEAALQRAEKQGIRVRVLVLINPNNPLGDIYPAQLLKECLEFAHRFEPWRYLRGVQFSIMQCSDEEKPPLLSPVLCGCSEEVACRGLSLAFV</sequence>
<evidence type="ECO:0000256" key="1">
    <source>
        <dbReference type="ARBA" id="ARBA00022898"/>
    </source>
</evidence>
<reference evidence="3" key="1">
    <citation type="submission" date="2020-11" db="EMBL/GenBank/DDBJ databases">
        <title>Gallus gallus (Chicken) genome, bGalGal1, GRCg7b, maternal haplotype autosomes + Z &amp; W.</title>
        <authorList>
            <person name="Warren W."/>
            <person name="Formenti G."/>
            <person name="Fedrigo O."/>
            <person name="Haase B."/>
            <person name="Mountcastle J."/>
            <person name="Balacco J."/>
            <person name="Tracey A."/>
            <person name="Schneider V."/>
            <person name="Okimoto R."/>
            <person name="Cheng H."/>
            <person name="Hawken R."/>
            <person name="Howe K."/>
            <person name="Jarvis E.D."/>
        </authorList>
    </citation>
    <scope>NUCLEOTIDE SEQUENCE [LARGE SCALE GENOMIC DNA]</scope>
    <source>
        <strain evidence="3">Broiler</strain>
    </source>
</reference>
<dbReference type="Gene3D" id="3.40.640.10">
    <property type="entry name" value="Type I PLP-dependent aspartate aminotransferase-like (Major domain)"/>
    <property type="match status" value="1"/>
</dbReference>
<reference evidence="3" key="2">
    <citation type="submission" date="2025-08" db="UniProtKB">
        <authorList>
            <consortium name="Ensembl"/>
        </authorList>
    </citation>
    <scope>IDENTIFICATION</scope>
    <source>
        <strain evidence="3">broiler</strain>
    </source>
</reference>
<name>A0A8V0XKZ8_CHICK</name>
<dbReference type="InterPro" id="IPR050478">
    <property type="entry name" value="Ethylene_sulfur-biosynth"/>
</dbReference>
<evidence type="ECO:0000313" key="4">
    <source>
        <dbReference type="Proteomes" id="UP000000539"/>
    </source>
</evidence>
<dbReference type="InterPro" id="IPR015421">
    <property type="entry name" value="PyrdxlP-dep_Trfase_major"/>
</dbReference>
<dbReference type="OrthoDB" id="7042322at2759"/>
<dbReference type="AlphaFoldDB" id="A0A8V0XKZ8"/>
<gene>
    <name evidence="3" type="primary">ACCSL</name>
</gene>
<dbReference type="PANTHER" id="PTHR43795:SF51">
    <property type="entry name" value="AMINOTRANSFERASE CLASS I_CLASSII DOMAIN-CONTAINING PROTEIN"/>
    <property type="match status" value="1"/>
</dbReference>
<evidence type="ECO:0000313" key="3">
    <source>
        <dbReference type="Ensembl" id="ENSGALP00010006464.1"/>
    </source>
</evidence>
<accession>A0A8V0XKZ8</accession>
<dbReference type="SUPFAM" id="SSF53383">
    <property type="entry name" value="PLP-dependent transferases"/>
    <property type="match status" value="1"/>
</dbReference>
<dbReference type="InterPro" id="IPR004839">
    <property type="entry name" value="Aminotransferase_I/II_large"/>
</dbReference>
<keyword evidence="4" id="KW-1185">Reference proteome</keyword>
<dbReference type="PANTHER" id="PTHR43795">
    <property type="entry name" value="BIFUNCTIONAL ASPARTATE AMINOTRANSFERASE AND GLUTAMATE/ASPARTATE-PREPHENATE AMINOTRANSFERASE-RELATED"/>
    <property type="match status" value="1"/>
</dbReference>
<dbReference type="InterPro" id="IPR015424">
    <property type="entry name" value="PyrdxlP-dep_Trfase"/>
</dbReference>
<dbReference type="Proteomes" id="UP000000539">
    <property type="component" value="Chromosome 2"/>
</dbReference>
<evidence type="ECO:0000259" key="2">
    <source>
        <dbReference type="Pfam" id="PF00155"/>
    </source>
</evidence>
<organism evidence="3 4">
    <name type="scientific">Gallus gallus</name>
    <name type="common">Chicken</name>
    <dbReference type="NCBI Taxonomy" id="9031"/>
    <lineage>
        <taxon>Eukaryota</taxon>
        <taxon>Metazoa</taxon>
        <taxon>Chordata</taxon>
        <taxon>Craniata</taxon>
        <taxon>Vertebrata</taxon>
        <taxon>Euteleostomi</taxon>
        <taxon>Archelosauria</taxon>
        <taxon>Archosauria</taxon>
        <taxon>Dinosauria</taxon>
        <taxon>Saurischia</taxon>
        <taxon>Theropoda</taxon>
        <taxon>Coelurosauria</taxon>
        <taxon>Aves</taxon>
        <taxon>Neognathae</taxon>
        <taxon>Galloanserae</taxon>
        <taxon>Galliformes</taxon>
        <taxon>Phasianidae</taxon>
        <taxon>Phasianinae</taxon>
        <taxon>Gallus</taxon>
    </lineage>
</organism>
<dbReference type="GeneTree" id="ENSGT00940000167569"/>
<feature type="domain" description="Aminotransferase class I/classII large" evidence="2">
    <location>
        <begin position="7"/>
        <end position="157"/>
    </location>
</feature>
<reference evidence="3" key="3">
    <citation type="submission" date="2025-09" db="UniProtKB">
        <authorList>
            <consortium name="Ensembl"/>
        </authorList>
    </citation>
    <scope>IDENTIFICATION</scope>
    <source>
        <strain evidence="3">broiler</strain>
    </source>
</reference>
<dbReference type="Pfam" id="PF00155">
    <property type="entry name" value="Aminotran_1_2"/>
    <property type="match status" value="1"/>
</dbReference>
<dbReference type="Ensembl" id="ENSGALT00010011537.1">
    <property type="protein sequence ID" value="ENSGALP00010006464.1"/>
    <property type="gene ID" value="ENSGALG00010004929.1"/>
</dbReference>